<dbReference type="EMBL" id="CM008054">
    <property type="protein sequence ID" value="PVH33119.1"/>
    <property type="molecule type" value="Genomic_DNA"/>
</dbReference>
<feature type="region of interest" description="Disordered" evidence="1">
    <location>
        <begin position="263"/>
        <end position="351"/>
    </location>
</feature>
<feature type="region of interest" description="Disordered" evidence="1">
    <location>
        <begin position="169"/>
        <end position="211"/>
    </location>
</feature>
<proteinExistence type="predicted"/>
<dbReference type="AlphaFoldDB" id="A0A2T8I622"/>
<protein>
    <submittedName>
        <fullName evidence="2">Uncharacterized protein</fullName>
    </submittedName>
</protein>
<feature type="compositionally biased region" description="Basic and acidic residues" evidence="1">
    <location>
        <begin position="267"/>
        <end position="283"/>
    </location>
</feature>
<name>A0A2T8I622_9POAL</name>
<feature type="region of interest" description="Disordered" evidence="1">
    <location>
        <begin position="1"/>
        <end position="33"/>
    </location>
</feature>
<sequence length="351" mass="37813">MPPPTARAASLHDRPGAPQPRDGGRARASSVHEAAPAILRRNVHVLAQPDGTDLAAHHQPPLPEPERADVHLHRHLHCQLEREVLPGPAERLVHGPGRAAVVRHPAQQHAEVRGVLAAFGRQPHVALGQRPPLVQQHRRAAPVPQRGHLVRVRRREEEVVVRARRPRLLAHGEPVDGEARDARPQHDEGDRDGGAQQQRGREQRTERARHARGARGALLLLRPPAAAAAPVPVALGEVGVLGGRDAVYLVLLDVHDVRVVSGRRRRGGDGLERRAERGGDRGGGRLGRRRREGPRRHVGGRGGRRRGAGAGARRGEGPDGGRRIRGCGARAGDLEGKQGERPGAPTGGHAF</sequence>
<dbReference type="Gramene" id="PVH33119">
    <property type="protein sequence ID" value="PVH33119"/>
    <property type="gene ID" value="PAHAL_9G572600"/>
</dbReference>
<evidence type="ECO:0000313" key="2">
    <source>
        <dbReference type="EMBL" id="PVH33119.1"/>
    </source>
</evidence>
<feature type="compositionally biased region" description="Basic and acidic residues" evidence="1">
    <location>
        <begin position="313"/>
        <end position="322"/>
    </location>
</feature>
<accession>A0A2T8I622</accession>
<organism evidence="2">
    <name type="scientific">Panicum hallii</name>
    <dbReference type="NCBI Taxonomy" id="206008"/>
    <lineage>
        <taxon>Eukaryota</taxon>
        <taxon>Viridiplantae</taxon>
        <taxon>Streptophyta</taxon>
        <taxon>Embryophyta</taxon>
        <taxon>Tracheophyta</taxon>
        <taxon>Spermatophyta</taxon>
        <taxon>Magnoliopsida</taxon>
        <taxon>Liliopsida</taxon>
        <taxon>Poales</taxon>
        <taxon>Poaceae</taxon>
        <taxon>PACMAD clade</taxon>
        <taxon>Panicoideae</taxon>
        <taxon>Panicodae</taxon>
        <taxon>Paniceae</taxon>
        <taxon>Panicinae</taxon>
        <taxon>Panicum</taxon>
        <taxon>Panicum sect. Panicum</taxon>
    </lineage>
</organism>
<reference evidence="2" key="1">
    <citation type="submission" date="2018-04" db="EMBL/GenBank/DDBJ databases">
        <title>WGS assembly of Panicum hallii.</title>
        <authorList>
            <person name="Lovell J."/>
            <person name="Jenkins J."/>
            <person name="Lowry D."/>
            <person name="Mamidi S."/>
            <person name="Sreedasyam A."/>
            <person name="Weng X."/>
            <person name="Barry K."/>
            <person name="Bonette J."/>
            <person name="Campitelli B."/>
            <person name="Daum C."/>
            <person name="Gordon S."/>
            <person name="Gould B."/>
            <person name="Lipzen A."/>
            <person name="Macqueen A."/>
            <person name="Palacio-Mejia J."/>
            <person name="Plott C."/>
            <person name="Shakirov E."/>
            <person name="Shu S."/>
            <person name="Yoshinaga Y."/>
            <person name="Zane M."/>
            <person name="Rokhsar D."/>
            <person name="Grimwood J."/>
            <person name="Schmutz J."/>
            <person name="Juenger T."/>
        </authorList>
    </citation>
    <scope>NUCLEOTIDE SEQUENCE [LARGE SCALE GENOMIC DNA]</scope>
    <source>
        <strain evidence="2">FIL2</strain>
    </source>
</reference>
<feature type="compositionally biased region" description="Basic and acidic residues" evidence="1">
    <location>
        <begin position="173"/>
        <end position="208"/>
    </location>
</feature>
<feature type="compositionally biased region" description="Basic residues" evidence="1">
    <location>
        <begin position="286"/>
        <end position="307"/>
    </location>
</feature>
<evidence type="ECO:0000256" key="1">
    <source>
        <dbReference type="SAM" id="MobiDB-lite"/>
    </source>
</evidence>
<dbReference type="Proteomes" id="UP000243499">
    <property type="component" value="Chromosome 9"/>
</dbReference>
<gene>
    <name evidence="2" type="ORF">PAHAL_9G572600</name>
</gene>